<dbReference type="Proteomes" id="UP001280121">
    <property type="component" value="Unassembled WGS sequence"/>
</dbReference>
<dbReference type="AlphaFoldDB" id="A0AAD9XUH4"/>
<name>A0AAD9XUH4_9ROSI</name>
<sequence length="91" mass="10464">MAEQAHKVTRYEWLTVRDEAVTVGDEVVGAVKSNDSGLVQWRVCKCNLPLTSVSLLSTFVNLWKFKGLNAKKKISEGTMQLRYKYRGYRCY</sequence>
<proteinExistence type="predicted"/>
<protein>
    <submittedName>
        <fullName evidence="1">Uncharacterized protein</fullName>
    </submittedName>
</protein>
<dbReference type="EMBL" id="JANJYI010000001">
    <property type="protein sequence ID" value="KAK2665775.1"/>
    <property type="molecule type" value="Genomic_DNA"/>
</dbReference>
<comment type="caution">
    <text evidence="1">The sequence shown here is derived from an EMBL/GenBank/DDBJ whole genome shotgun (WGS) entry which is preliminary data.</text>
</comment>
<organism evidence="1 2">
    <name type="scientific">Dipteronia dyeriana</name>
    <dbReference type="NCBI Taxonomy" id="168575"/>
    <lineage>
        <taxon>Eukaryota</taxon>
        <taxon>Viridiplantae</taxon>
        <taxon>Streptophyta</taxon>
        <taxon>Embryophyta</taxon>
        <taxon>Tracheophyta</taxon>
        <taxon>Spermatophyta</taxon>
        <taxon>Magnoliopsida</taxon>
        <taxon>eudicotyledons</taxon>
        <taxon>Gunneridae</taxon>
        <taxon>Pentapetalae</taxon>
        <taxon>rosids</taxon>
        <taxon>malvids</taxon>
        <taxon>Sapindales</taxon>
        <taxon>Sapindaceae</taxon>
        <taxon>Hippocastanoideae</taxon>
        <taxon>Acereae</taxon>
        <taxon>Dipteronia</taxon>
    </lineage>
</organism>
<accession>A0AAD9XUH4</accession>
<reference evidence="1" key="1">
    <citation type="journal article" date="2023" name="Plant J.">
        <title>Genome sequences and population genomics provide insights into the demographic history, inbreeding, and mutation load of two 'living fossil' tree species of Dipteronia.</title>
        <authorList>
            <person name="Feng Y."/>
            <person name="Comes H.P."/>
            <person name="Chen J."/>
            <person name="Zhu S."/>
            <person name="Lu R."/>
            <person name="Zhang X."/>
            <person name="Li P."/>
            <person name="Qiu J."/>
            <person name="Olsen K.M."/>
            <person name="Qiu Y."/>
        </authorList>
    </citation>
    <scope>NUCLEOTIDE SEQUENCE</scope>
    <source>
        <strain evidence="1">KIB01</strain>
    </source>
</reference>
<evidence type="ECO:0000313" key="1">
    <source>
        <dbReference type="EMBL" id="KAK2665775.1"/>
    </source>
</evidence>
<gene>
    <name evidence="1" type="ORF">Ddye_004349</name>
</gene>
<keyword evidence="2" id="KW-1185">Reference proteome</keyword>
<evidence type="ECO:0000313" key="2">
    <source>
        <dbReference type="Proteomes" id="UP001280121"/>
    </source>
</evidence>